<gene>
    <name evidence="2" type="ORF">BO94DRAFT_525031</name>
</gene>
<sequence>MASTDRNEDSCPFEQPKNFAPGHPKHWGQERAKIELDGQPTAVAVSPDRRIIAVGIGGMIYIFDADTQECLHKLWGHKTVVRVLKFAPLLPARGWETGVTYVLVSHGDCLCRIHENLSMSMEESKIVHNPYGLQTHQDVVVWQLWTKRSYESMSPDARSLAIQALEPIVSDLETKFGWEEPGKIIRDLYLDVKDAFIKAIRRQGTENKFFISSKQRSEGELAFLDGFSFTPDGKSLLYLEKYNGHDYLRFTELYKGHAALPNTVFNRENIGWFGMSPNGDIAATSRDRRVVQVWDERYYDLPYRKLSLLGDRGTCGAFSPNSRFLAVHEESQMTQIRIYDIYEKRHICGTKVYEKLAPSLAWTADGKYIAGGADNAVVYLWSAVTREAQRTWSLQEEDMKLSPVTRVQLVKHGKKLIFQTEDGSVVAYDFERKLKQLFIKDYNQPEGPPIAPMAVSNDSQLLVVPGDGVLRLWDL</sequence>
<evidence type="ECO:0000313" key="3">
    <source>
        <dbReference type="Proteomes" id="UP000246702"/>
    </source>
</evidence>
<dbReference type="GO" id="GO:0005669">
    <property type="term" value="C:transcription factor TFIID complex"/>
    <property type="evidence" value="ECO:0007669"/>
    <property type="project" value="TreeGrafter"/>
</dbReference>
<name>A0A317VFE4_9EURO</name>
<dbReference type="GO" id="GO:0006367">
    <property type="term" value="P:transcription initiation at RNA polymerase II promoter"/>
    <property type="evidence" value="ECO:0007669"/>
    <property type="project" value="TreeGrafter"/>
</dbReference>
<comment type="caution">
    <text evidence="2">The sequence shown here is derived from an EMBL/GenBank/DDBJ whole genome shotgun (WGS) entry which is preliminary data.</text>
</comment>
<feature type="region of interest" description="Disordered" evidence="1">
    <location>
        <begin position="1"/>
        <end position="25"/>
    </location>
</feature>
<dbReference type="Proteomes" id="UP000246702">
    <property type="component" value="Unassembled WGS sequence"/>
</dbReference>
<dbReference type="AlphaFoldDB" id="A0A317VFE4"/>
<dbReference type="PANTHER" id="PTHR19879">
    <property type="entry name" value="TRANSCRIPTION INITIATION FACTOR TFIID"/>
    <property type="match status" value="1"/>
</dbReference>
<dbReference type="Gene3D" id="2.130.10.10">
    <property type="entry name" value="YVTN repeat-like/Quinoprotein amine dehydrogenase"/>
    <property type="match status" value="2"/>
</dbReference>
<dbReference type="RefSeq" id="XP_025463371.1">
    <property type="nucleotide sequence ID" value="XM_025610296.1"/>
</dbReference>
<reference evidence="2 3" key="1">
    <citation type="submission" date="2016-12" db="EMBL/GenBank/DDBJ databases">
        <title>The genomes of Aspergillus section Nigri reveals drivers in fungal speciation.</title>
        <authorList>
            <consortium name="DOE Joint Genome Institute"/>
            <person name="Vesth T.C."/>
            <person name="Nybo J."/>
            <person name="Theobald S."/>
            <person name="Brandl J."/>
            <person name="Frisvad J.C."/>
            <person name="Nielsen K.F."/>
            <person name="Lyhne E.K."/>
            <person name="Kogle M.E."/>
            <person name="Kuo A."/>
            <person name="Riley R."/>
            <person name="Clum A."/>
            <person name="Nolan M."/>
            <person name="Lipzen A."/>
            <person name="Salamov A."/>
            <person name="Henrissat B."/>
            <person name="Wiebenga A."/>
            <person name="De Vries R.P."/>
            <person name="Grigoriev I.V."/>
            <person name="Mortensen U.H."/>
            <person name="Andersen M.R."/>
            <person name="Baker S.E."/>
        </authorList>
    </citation>
    <scope>NUCLEOTIDE SEQUENCE [LARGE SCALE GENOMIC DNA]</scope>
    <source>
        <strain evidence="2 3">CBS 115572</strain>
    </source>
</reference>
<evidence type="ECO:0000313" key="2">
    <source>
        <dbReference type="EMBL" id="PWY73106.1"/>
    </source>
</evidence>
<dbReference type="SUPFAM" id="SSF50998">
    <property type="entry name" value="Quinoprotein alcohol dehydrogenase-like"/>
    <property type="match status" value="1"/>
</dbReference>
<proteinExistence type="predicted"/>
<keyword evidence="3" id="KW-1185">Reference proteome</keyword>
<dbReference type="PANTHER" id="PTHR19879:SF1">
    <property type="entry name" value="CANNONBALL-RELATED"/>
    <property type="match status" value="1"/>
</dbReference>
<protein>
    <submittedName>
        <fullName evidence="2">WD40 repeat-like protein</fullName>
    </submittedName>
</protein>
<dbReference type="OrthoDB" id="1367865at2759"/>
<accession>A0A317VFE4</accession>
<dbReference type="GO" id="GO:0016251">
    <property type="term" value="F:RNA polymerase II general transcription initiation factor activity"/>
    <property type="evidence" value="ECO:0007669"/>
    <property type="project" value="TreeGrafter"/>
</dbReference>
<organism evidence="2 3">
    <name type="scientific">Aspergillus sclerotioniger CBS 115572</name>
    <dbReference type="NCBI Taxonomy" id="1450535"/>
    <lineage>
        <taxon>Eukaryota</taxon>
        <taxon>Fungi</taxon>
        <taxon>Dikarya</taxon>
        <taxon>Ascomycota</taxon>
        <taxon>Pezizomycotina</taxon>
        <taxon>Eurotiomycetes</taxon>
        <taxon>Eurotiomycetidae</taxon>
        <taxon>Eurotiales</taxon>
        <taxon>Aspergillaceae</taxon>
        <taxon>Aspergillus</taxon>
        <taxon>Aspergillus subgen. Circumdati</taxon>
    </lineage>
</organism>
<dbReference type="SUPFAM" id="SSF63825">
    <property type="entry name" value="YWTD domain"/>
    <property type="match status" value="1"/>
</dbReference>
<dbReference type="GeneID" id="37112439"/>
<dbReference type="EMBL" id="MSFK01000032">
    <property type="protein sequence ID" value="PWY73106.1"/>
    <property type="molecule type" value="Genomic_DNA"/>
</dbReference>
<dbReference type="SMART" id="SM00320">
    <property type="entry name" value="WD40"/>
    <property type="match status" value="6"/>
</dbReference>
<evidence type="ECO:0000256" key="1">
    <source>
        <dbReference type="SAM" id="MobiDB-lite"/>
    </source>
</evidence>
<dbReference type="InterPro" id="IPR011047">
    <property type="entry name" value="Quinoprotein_ADH-like_sf"/>
</dbReference>
<dbReference type="InterPro" id="IPR001680">
    <property type="entry name" value="WD40_rpt"/>
</dbReference>
<dbReference type="InterPro" id="IPR015943">
    <property type="entry name" value="WD40/YVTN_repeat-like_dom_sf"/>
</dbReference>
<dbReference type="STRING" id="1450535.A0A317VFE4"/>